<organism evidence="1 2">
    <name type="scientific">Gymnopus androsaceus JB14</name>
    <dbReference type="NCBI Taxonomy" id="1447944"/>
    <lineage>
        <taxon>Eukaryota</taxon>
        <taxon>Fungi</taxon>
        <taxon>Dikarya</taxon>
        <taxon>Basidiomycota</taxon>
        <taxon>Agaricomycotina</taxon>
        <taxon>Agaricomycetes</taxon>
        <taxon>Agaricomycetidae</taxon>
        <taxon>Agaricales</taxon>
        <taxon>Marasmiineae</taxon>
        <taxon>Omphalotaceae</taxon>
        <taxon>Gymnopus</taxon>
    </lineage>
</organism>
<dbReference type="AlphaFoldDB" id="A0A6A4H8M1"/>
<proteinExistence type="predicted"/>
<reference evidence="1" key="1">
    <citation type="journal article" date="2019" name="Environ. Microbiol.">
        <title>Fungal ecological strategies reflected in gene transcription - a case study of two litter decomposers.</title>
        <authorList>
            <person name="Barbi F."/>
            <person name="Kohler A."/>
            <person name="Barry K."/>
            <person name="Baskaran P."/>
            <person name="Daum C."/>
            <person name="Fauchery L."/>
            <person name="Ihrmark K."/>
            <person name="Kuo A."/>
            <person name="LaButti K."/>
            <person name="Lipzen A."/>
            <person name="Morin E."/>
            <person name="Grigoriev I.V."/>
            <person name="Henrissat B."/>
            <person name="Lindahl B."/>
            <person name="Martin F."/>
        </authorList>
    </citation>
    <scope>NUCLEOTIDE SEQUENCE</scope>
    <source>
        <strain evidence="1">JB14</strain>
    </source>
</reference>
<accession>A0A6A4H8M1</accession>
<gene>
    <name evidence="1" type="ORF">BT96DRAFT_943466</name>
</gene>
<name>A0A6A4H8M1_9AGAR</name>
<dbReference type="Proteomes" id="UP000799118">
    <property type="component" value="Unassembled WGS sequence"/>
</dbReference>
<keyword evidence="2" id="KW-1185">Reference proteome</keyword>
<evidence type="ECO:0000313" key="2">
    <source>
        <dbReference type="Proteomes" id="UP000799118"/>
    </source>
</evidence>
<evidence type="ECO:0000313" key="1">
    <source>
        <dbReference type="EMBL" id="KAE9394053.1"/>
    </source>
</evidence>
<sequence length="163" mass="17888">MSTLQQSLDASRPHHATRQMGHLGYATEIVEGIEGLRAVGVSETERCAYTVGWGVPGAVDERYLADSRATATSDDDYDGDVLWDDPTSGPTAILDMTIKQSRFVRATLAQYEIGAYNVRVITITTVDVCFGFPPLLLRARIVRTLSIMAIPVHLDMTSPFQLN</sequence>
<dbReference type="EMBL" id="ML769558">
    <property type="protein sequence ID" value="KAE9394053.1"/>
    <property type="molecule type" value="Genomic_DNA"/>
</dbReference>
<protein>
    <submittedName>
        <fullName evidence="1">Uncharacterized protein</fullName>
    </submittedName>
</protein>